<evidence type="ECO:0000313" key="5">
    <source>
        <dbReference type="Proteomes" id="UP001595921"/>
    </source>
</evidence>
<dbReference type="Gene3D" id="3.40.50.150">
    <property type="entry name" value="Vaccinia Virus protein VP39"/>
    <property type="match status" value="1"/>
</dbReference>
<dbReference type="Proteomes" id="UP001595921">
    <property type="component" value="Unassembled WGS sequence"/>
</dbReference>
<protein>
    <submittedName>
        <fullName evidence="4">Class I SAM-dependent methyltransferase</fullName>
        <ecNumber evidence="4">2.1.1.-</ecNumber>
    </submittedName>
</protein>
<dbReference type="CDD" id="cd02440">
    <property type="entry name" value="AdoMet_MTases"/>
    <property type="match status" value="1"/>
</dbReference>
<sequence length="235" mass="24378">MSEHREPSSNADEGNAGVAATQSFYTRWAALYDAVATHTPGVGSLRERAVAALDPAPGDLVVDMGCGTGANFPSLRERVGPEGTVVGVDFTPGMVARARHRIEREGWENVHVVRGDATRPPIAAADSLFSSFVSGMLADPAAVVDGWCDLVGSGGRVGVLDLGRSTRPVGRPANALFHGLVFAASPSKRGAVTGAASALDARIAAAQRRLRERCSDATYSTHALGFARLGVGTVD</sequence>
<evidence type="ECO:0000256" key="2">
    <source>
        <dbReference type="ARBA" id="ARBA00022679"/>
    </source>
</evidence>
<dbReference type="EMBL" id="JBHSDS010000006">
    <property type="protein sequence ID" value="MFC4358559.1"/>
    <property type="molecule type" value="Genomic_DNA"/>
</dbReference>
<evidence type="ECO:0000313" key="4">
    <source>
        <dbReference type="EMBL" id="MFC4358559.1"/>
    </source>
</evidence>
<dbReference type="GO" id="GO:0008168">
    <property type="term" value="F:methyltransferase activity"/>
    <property type="evidence" value="ECO:0007669"/>
    <property type="project" value="UniProtKB-KW"/>
</dbReference>
<evidence type="ECO:0000256" key="1">
    <source>
        <dbReference type="ARBA" id="ARBA00022603"/>
    </source>
</evidence>
<dbReference type="AlphaFoldDB" id="A0ABD5PCV8"/>
<dbReference type="EC" id="2.1.1.-" evidence="4"/>
<dbReference type="PANTHER" id="PTHR43861">
    <property type="entry name" value="TRANS-ACONITATE 2-METHYLTRANSFERASE-RELATED"/>
    <property type="match status" value="1"/>
</dbReference>
<organism evidence="4 5">
    <name type="scientific">Halobium salinum</name>
    <dbReference type="NCBI Taxonomy" id="1364940"/>
    <lineage>
        <taxon>Archaea</taxon>
        <taxon>Methanobacteriati</taxon>
        <taxon>Methanobacteriota</taxon>
        <taxon>Stenosarchaea group</taxon>
        <taxon>Halobacteria</taxon>
        <taxon>Halobacteriales</taxon>
        <taxon>Haloferacaceae</taxon>
        <taxon>Halobium</taxon>
    </lineage>
</organism>
<dbReference type="SUPFAM" id="SSF53335">
    <property type="entry name" value="S-adenosyl-L-methionine-dependent methyltransferases"/>
    <property type="match status" value="1"/>
</dbReference>
<comment type="caution">
    <text evidence="4">The sequence shown here is derived from an EMBL/GenBank/DDBJ whole genome shotgun (WGS) entry which is preliminary data.</text>
</comment>
<dbReference type="RefSeq" id="WP_267623679.1">
    <property type="nucleotide sequence ID" value="NZ_JAODIW010000008.1"/>
</dbReference>
<keyword evidence="5" id="KW-1185">Reference proteome</keyword>
<dbReference type="Pfam" id="PF13649">
    <property type="entry name" value="Methyltransf_25"/>
    <property type="match status" value="1"/>
</dbReference>
<dbReference type="InterPro" id="IPR041698">
    <property type="entry name" value="Methyltransf_25"/>
</dbReference>
<dbReference type="GO" id="GO:0032259">
    <property type="term" value="P:methylation"/>
    <property type="evidence" value="ECO:0007669"/>
    <property type="project" value="UniProtKB-KW"/>
</dbReference>
<reference evidence="4 5" key="1">
    <citation type="journal article" date="2019" name="Int. J. Syst. Evol. Microbiol.">
        <title>The Global Catalogue of Microorganisms (GCM) 10K type strain sequencing project: providing services to taxonomists for standard genome sequencing and annotation.</title>
        <authorList>
            <consortium name="The Broad Institute Genomics Platform"/>
            <consortium name="The Broad Institute Genome Sequencing Center for Infectious Disease"/>
            <person name="Wu L."/>
            <person name="Ma J."/>
        </authorList>
    </citation>
    <scope>NUCLEOTIDE SEQUENCE [LARGE SCALE GENOMIC DNA]</scope>
    <source>
        <strain evidence="4 5">CGMCC 1.12553</strain>
    </source>
</reference>
<proteinExistence type="predicted"/>
<evidence type="ECO:0000259" key="3">
    <source>
        <dbReference type="Pfam" id="PF13649"/>
    </source>
</evidence>
<dbReference type="PANTHER" id="PTHR43861:SF1">
    <property type="entry name" value="TRANS-ACONITATE 2-METHYLTRANSFERASE"/>
    <property type="match status" value="1"/>
</dbReference>
<dbReference type="InterPro" id="IPR029063">
    <property type="entry name" value="SAM-dependent_MTases_sf"/>
</dbReference>
<keyword evidence="1 4" id="KW-0489">Methyltransferase</keyword>
<keyword evidence="2 4" id="KW-0808">Transferase</keyword>
<feature type="domain" description="Methyltransferase" evidence="3">
    <location>
        <begin position="61"/>
        <end position="155"/>
    </location>
</feature>
<accession>A0ABD5PCV8</accession>
<gene>
    <name evidence="4" type="ORF">ACFO0N_11465</name>
</gene>
<name>A0ABD5PCV8_9EURY</name>